<sequence>MAKKVNWYVSCSPRSPEKIQPELKVLANFEGSYWKGVKGYKAQEAFAKELAALPQFLGTTYKKEAAFSTRDRVAPMKTYGFVFVDEEGYLRITEAGKMLANNRRPKDVFLKQLVKWQYPSFQHKGKEYPEEEWSINPLVFVLSLLKKVGGLSKLDIAMFCLTATNNNQVDEIAEEIMQFRNEREKIKGQNKKLEFTENYFFKRFEKIYGNVGKIREGKSDSSHKSKIETKMRNARDVADATTRYFRYTGLFVARGNQLVLNPEKSDLIDEIISSSKVVKNYTRVEEFHEYYGNPSLPQFSFETKEQLLDLAHRIRDENTRLAEQLVEHFPNVKVEIQVLEDIYNSLNKKVDVETLKDVIYHAKELQLELKKKKLQADFNDPRQLEEVIDLLEVYHEKKNVIEEKIKARFIANKNTVFEWLTWNGFIILGNALEYKNNFVIDEELQPVTHAAGNQPDMEIIYEDFIVLGEVTTSKGATQFKMESEPVTRHYLNKKKELEKQGVEKELYCLFIAPEINKNTFEEFMKYNIVQNTRIIPLSLKQFNMLLMVQKKLIEKGRRLSSYDIKNLMVSLYRTTIECERKYTQIKAGLEETLNNWVVDKEVRF</sequence>
<keyword evidence="1" id="KW-0255">Endonuclease</keyword>
<accession>Q8GCA3</accession>
<proteinExistence type="evidence at protein level"/>
<keyword evidence="1" id="KW-0378">Hydrolase</keyword>
<organism evidence="1">
    <name type="scientific">Bacillus sp</name>
    <dbReference type="NCBI Taxonomy" id="1409"/>
    <lineage>
        <taxon>Bacteria</taxon>
        <taxon>Bacillati</taxon>
        <taxon>Bacillota</taxon>
        <taxon>Bacilli</taxon>
        <taxon>Bacillales</taxon>
        <taxon>Bacillaceae</taxon>
        <taxon>Bacillus</taxon>
    </lineage>
</organism>
<reference evidence="2" key="3">
    <citation type="submission" date="2016-07" db="PDB data bank">
        <title>Structural implication of activity loss by D456A mutant of the nicking endonuclease Nt.BspD6I.</title>
        <authorList>
            <person name="Kachalova G.S."/>
            <person name="Yunusova A.K."/>
            <person name="Popov A.N."/>
            <person name="Artyukh R.I."/>
            <person name="Perevyazova T.A."/>
            <person name="Bartunik H.D."/>
            <person name="Zheleznaya L.A."/>
        </authorList>
    </citation>
    <scope>X-RAY CRYSTALLOGRAPHY (2.40 ANGSTROMS) OF 1-604</scope>
</reference>
<evidence type="ECO:0007829" key="3">
    <source>
        <dbReference type="PDB" id="5LIQ"/>
    </source>
</evidence>
<dbReference type="PDB" id="5LIZ">
    <property type="method" value="X-ray"/>
    <property type="resolution" value="1.93 A"/>
    <property type="chains" value="A=1-604"/>
</dbReference>
<keyword evidence="1" id="KW-0540">Nuclease</keyword>
<keyword evidence="2 3" id="KW-0002">3D-structure</keyword>
<evidence type="ECO:0000313" key="1">
    <source>
        <dbReference type="EMBL" id="CAD58851.1"/>
    </source>
</evidence>
<name>A0ACD6B9F6_BACSP</name>
<dbReference type="PDB" id="5LIQ">
    <property type="method" value="X-ray"/>
    <property type="resolution" value="1.85 A"/>
    <property type="chains" value="A/B=1-604"/>
</dbReference>
<reference evidence="1" key="1">
    <citation type="journal article" date="2003" name="Biochemistry (Mosc.)">
        <title>Cloning and sequencing of the gene of site-specific nickase N.BspD6I.</title>
        <authorList>
            <person name="Perevyazova T.A."/>
            <person name="Rogulin E.A."/>
            <person name="Zheleznaya L.A."/>
            <person name="Matvienko N.I."/>
        </authorList>
    </citation>
    <scope>NUCLEOTIDE SEQUENCE</scope>
    <source>
        <strain evidence="1">D6</strain>
    </source>
</reference>
<evidence type="ECO:0007829" key="2">
    <source>
        <dbReference type="PDB" id="5LHC"/>
    </source>
</evidence>
<reference evidence="3 4" key="2">
    <citation type="submission" date="2016-07" db="PDB data bank">
        <title>Structural features of Cysteine residues mutation of the nicking endonuclease Nt.BspD6I.</title>
        <authorList>
            <person name="Kachalova G.S."/>
            <person name="Yunusova A.K."/>
            <person name="Popov A.N."/>
            <person name="Artyukh R.I."/>
            <person name="Perevyazova T.A."/>
            <person name="Bartunik H.D."/>
            <person name="Zheleznaya L.A."/>
        </authorList>
    </citation>
    <scope>X-RAY CRYSTALLOGRAPHY (1.85 ANGSTROMS) OF 1-604</scope>
</reference>
<evidence type="ECO:0007829" key="4">
    <source>
        <dbReference type="PDB" id="5LIZ"/>
    </source>
</evidence>
<protein>
    <submittedName>
        <fullName evidence="1">Nicking endonuclease N.BspD6I</fullName>
    </submittedName>
</protein>
<dbReference type="EMBL" id="AJ534336">
    <property type="protein sequence ID" value="CAD58851.1"/>
    <property type="molecule type" value="Genomic_DNA"/>
</dbReference>
<dbReference type="PDB" id="5LHC">
    <property type="method" value="X-ray"/>
    <property type="resolution" value="2.40 A"/>
    <property type="chains" value="A/B=1-604"/>
</dbReference>
<accession>A0ACD6B9F6</accession>